<organism evidence="1 2">
    <name type="scientific">Caballeronia novacaledonica</name>
    <dbReference type="NCBI Taxonomy" id="1544861"/>
    <lineage>
        <taxon>Bacteria</taxon>
        <taxon>Pseudomonadati</taxon>
        <taxon>Pseudomonadota</taxon>
        <taxon>Betaproteobacteria</taxon>
        <taxon>Burkholderiales</taxon>
        <taxon>Burkholderiaceae</taxon>
        <taxon>Caballeronia</taxon>
    </lineage>
</organism>
<dbReference type="Proteomes" id="UP000238169">
    <property type="component" value="Unassembled WGS sequence"/>
</dbReference>
<gene>
    <name evidence="1" type="ORF">NOV72_02099</name>
</gene>
<proteinExistence type="predicted"/>
<reference evidence="2" key="1">
    <citation type="submission" date="2018-01" db="EMBL/GenBank/DDBJ databases">
        <authorList>
            <person name="Peeters C."/>
        </authorList>
    </citation>
    <scope>NUCLEOTIDE SEQUENCE [LARGE SCALE GENOMIC DNA]</scope>
</reference>
<evidence type="ECO:0000313" key="1">
    <source>
        <dbReference type="EMBL" id="SPB14868.1"/>
    </source>
</evidence>
<dbReference type="EMBL" id="OGTP01000005">
    <property type="protein sequence ID" value="SPB14868.1"/>
    <property type="molecule type" value="Genomic_DNA"/>
</dbReference>
<accession>A0A2U3I401</accession>
<protein>
    <submittedName>
        <fullName evidence="1">Uncharacterized protein</fullName>
    </submittedName>
</protein>
<sequence length="71" mass="8202">MWSIEFEWISNERIDQTFRLRKNACERLNGVTAVDENIAGRPLAQCADERNEGIRLIKGLATRDGKTIRVR</sequence>
<evidence type="ECO:0000313" key="2">
    <source>
        <dbReference type="Proteomes" id="UP000238169"/>
    </source>
</evidence>
<dbReference type="AlphaFoldDB" id="A0A2U3I401"/>
<name>A0A2U3I401_9BURK</name>
<keyword evidence="2" id="KW-1185">Reference proteome</keyword>